<dbReference type="AlphaFoldDB" id="A0A380CQE2"/>
<evidence type="ECO:0008006" key="3">
    <source>
        <dbReference type="Google" id="ProtNLM"/>
    </source>
</evidence>
<dbReference type="RefSeq" id="WP_115170981.1">
    <property type="nucleotide sequence ID" value="NZ_UGYW01000002.1"/>
</dbReference>
<sequence length="152" mass="18012">MKKVQLGNVYSLTTDKVVALFQLVNLPEDKRNDVEMIKVTYTLFDKLPPLSNAIFEDGFFYIRFPAKAALRRKIINLVGYISLPDCFEIPLYERAGHYFKKNYWIISNRKDNSFIEVKDLDEEHVKLSPSGVWNDTYLKERLEEGWRLENWK</sequence>
<organism evidence="1 2">
    <name type="scientific">Sphingobacterium spiritivorum</name>
    <name type="common">Flavobacterium spiritivorum</name>
    <dbReference type="NCBI Taxonomy" id="258"/>
    <lineage>
        <taxon>Bacteria</taxon>
        <taxon>Pseudomonadati</taxon>
        <taxon>Bacteroidota</taxon>
        <taxon>Sphingobacteriia</taxon>
        <taxon>Sphingobacteriales</taxon>
        <taxon>Sphingobacteriaceae</taxon>
        <taxon>Sphingobacterium</taxon>
    </lineage>
</organism>
<protein>
    <recommendedName>
        <fullName evidence="3">Immunity protein 26</fullName>
    </recommendedName>
</protein>
<accession>A0A380CQE2</accession>
<proteinExistence type="predicted"/>
<gene>
    <name evidence="1" type="ORF">NCTC11388_03517</name>
</gene>
<dbReference type="Proteomes" id="UP000254893">
    <property type="component" value="Unassembled WGS sequence"/>
</dbReference>
<evidence type="ECO:0000313" key="2">
    <source>
        <dbReference type="Proteomes" id="UP000254893"/>
    </source>
</evidence>
<name>A0A380CQE2_SPHSI</name>
<dbReference type="EMBL" id="UGYW01000002">
    <property type="protein sequence ID" value="SUJ24384.1"/>
    <property type="molecule type" value="Genomic_DNA"/>
</dbReference>
<evidence type="ECO:0000313" key="1">
    <source>
        <dbReference type="EMBL" id="SUJ24384.1"/>
    </source>
</evidence>
<reference evidence="1 2" key="1">
    <citation type="submission" date="2018-06" db="EMBL/GenBank/DDBJ databases">
        <authorList>
            <consortium name="Pathogen Informatics"/>
            <person name="Doyle S."/>
        </authorList>
    </citation>
    <scope>NUCLEOTIDE SEQUENCE [LARGE SCALE GENOMIC DNA]</scope>
    <source>
        <strain evidence="1 2">NCTC11388</strain>
    </source>
</reference>